<name>A0A3M8D3N5_9BACL</name>
<proteinExistence type="predicted"/>
<accession>A0A3M8D3N5</accession>
<keyword evidence="2" id="KW-1185">Reference proteome</keyword>
<dbReference type="RefSeq" id="WP_122925298.1">
    <property type="nucleotide sequence ID" value="NZ_RHHU01000012.1"/>
</dbReference>
<evidence type="ECO:0000313" key="1">
    <source>
        <dbReference type="EMBL" id="RNB82513.1"/>
    </source>
</evidence>
<dbReference type="EMBL" id="RHHU01000012">
    <property type="protein sequence ID" value="RNB82513.1"/>
    <property type="molecule type" value="Genomic_DNA"/>
</dbReference>
<sequence length="280" mass="32047">MEQQKTIIDGKTLGKDMQKELKQMFKPLFSLAESKATDADFLVTAAKQLKLLPDEGMMGQFKAKYIPLVQQVLDEQVKEYKKHETAYLRSAKEKGTIIREVSNGWRVGPLLLETKPSEGKIRFCYNREPLTPFVTVAASKEIEELESQALLMLENASIDQERLTFWMWIAYKKAVVGIYEQMEGQSVLIREFAEEFLVLCAKDKEFIKSVGFGVNDKLPMWLFLYNLDRYRLMGGMVPAQQRIGLQTGSQQEVSKGLGVTVNGLHSEEEYKTMCYAIPYK</sequence>
<reference evidence="1 2" key="1">
    <citation type="submission" date="2018-10" db="EMBL/GenBank/DDBJ databases">
        <title>Phylogenomics of Brevibacillus.</title>
        <authorList>
            <person name="Dunlap C."/>
        </authorList>
    </citation>
    <scope>NUCLEOTIDE SEQUENCE [LARGE SCALE GENOMIC DNA]</scope>
    <source>
        <strain evidence="1 2">JCM 15774</strain>
    </source>
</reference>
<protein>
    <submittedName>
        <fullName evidence="1">Uncharacterized protein</fullName>
    </submittedName>
</protein>
<comment type="caution">
    <text evidence="1">The sequence shown here is derived from an EMBL/GenBank/DDBJ whole genome shotgun (WGS) entry which is preliminary data.</text>
</comment>
<organism evidence="1 2">
    <name type="scientific">Brevibacillus nitrificans</name>
    <dbReference type="NCBI Taxonomy" id="651560"/>
    <lineage>
        <taxon>Bacteria</taxon>
        <taxon>Bacillati</taxon>
        <taxon>Bacillota</taxon>
        <taxon>Bacilli</taxon>
        <taxon>Bacillales</taxon>
        <taxon>Paenibacillaceae</taxon>
        <taxon>Brevibacillus</taxon>
    </lineage>
</organism>
<dbReference type="Proteomes" id="UP000269573">
    <property type="component" value="Unassembled WGS sequence"/>
</dbReference>
<dbReference type="AlphaFoldDB" id="A0A3M8D3N5"/>
<gene>
    <name evidence="1" type="ORF">EDM59_20375</name>
</gene>
<evidence type="ECO:0000313" key="2">
    <source>
        <dbReference type="Proteomes" id="UP000269573"/>
    </source>
</evidence>